<name>A0ACC6M3F2_9BACI</name>
<protein>
    <submittedName>
        <fullName evidence="1">YesL family protein</fullName>
    </submittedName>
</protein>
<comment type="caution">
    <text evidence="1">The sequence shown here is derived from an EMBL/GenBank/DDBJ whole genome shotgun (WGS) entry which is preliminary data.</text>
</comment>
<evidence type="ECO:0000313" key="2">
    <source>
        <dbReference type="Proteomes" id="UP001277972"/>
    </source>
</evidence>
<proteinExistence type="predicted"/>
<dbReference type="EMBL" id="JAWZSR010000002">
    <property type="protein sequence ID" value="MDX8045490.1"/>
    <property type="molecule type" value="Genomic_DNA"/>
</dbReference>
<gene>
    <name evidence="1" type="ORF">SH601_05760</name>
</gene>
<dbReference type="Proteomes" id="UP001277972">
    <property type="component" value="Unassembled WGS sequence"/>
</dbReference>
<evidence type="ECO:0000313" key="1">
    <source>
        <dbReference type="EMBL" id="MDX8045490.1"/>
    </source>
</evidence>
<sequence>MNGKSITTTLDKVFRWITNLAFLNVLWVAFTILGLGILGIFPATTAALGVARKWLKGDHEIRIWPTFKQIYREEFKSANILGWILAVVGYLFFLNYQIIHLAEGDLPFIVPFLYYFILFLYITIVIWVFPLLVHNYASIIHQLKNALIIGITKIHITVTLILLLFSMMYFSLEFPVLLVFFTFSLLALVWMWLSLRVFVKIFKE</sequence>
<keyword evidence="2" id="KW-1185">Reference proteome</keyword>
<organism evidence="1 2">
    <name type="scientific">Gracilibacillus pellucidus</name>
    <dbReference type="NCBI Taxonomy" id="3095368"/>
    <lineage>
        <taxon>Bacteria</taxon>
        <taxon>Bacillati</taxon>
        <taxon>Bacillota</taxon>
        <taxon>Bacilli</taxon>
        <taxon>Bacillales</taxon>
        <taxon>Bacillaceae</taxon>
        <taxon>Gracilibacillus</taxon>
    </lineage>
</organism>
<reference evidence="1" key="1">
    <citation type="submission" date="2023-11" db="EMBL/GenBank/DDBJ databases">
        <title>Gracilibacillus pellucida a moderately halophilic bacterium isolated from saline soil in Xinjiang province.</title>
        <authorList>
            <person name="Zhang Z."/>
            <person name="Tan F."/>
            <person name="Wang Y."/>
            <person name="Xia M."/>
        </authorList>
    </citation>
    <scope>NUCLEOTIDE SEQUENCE</scope>
    <source>
        <strain evidence="1">S3-1-1</strain>
    </source>
</reference>
<accession>A0ACC6M3F2</accession>